<evidence type="ECO:0000256" key="1">
    <source>
        <dbReference type="SAM" id="Phobius"/>
    </source>
</evidence>
<dbReference type="InterPro" id="IPR039960">
    <property type="entry name" value="MCP1"/>
</dbReference>
<feature type="transmembrane region" description="Helical" evidence="1">
    <location>
        <begin position="106"/>
        <end position="125"/>
    </location>
</feature>
<evidence type="ECO:0000259" key="2">
    <source>
        <dbReference type="Pfam" id="PF07950"/>
    </source>
</evidence>
<dbReference type="STRING" id="101127.A0A1X2GHP3"/>
<dbReference type="OrthoDB" id="10259513at2759"/>
<keyword evidence="1" id="KW-1133">Transmembrane helix</keyword>
<dbReference type="SUPFAM" id="SSF81343">
    <property type="entry name" value="Fumarate reductase respiratory complex transmembrane subunits"/>
    <property type="match status" value="1"/>
</dbReference>
<dbReference type="PANTHER" id="PTHR38409:SF1">
    <property type="entry name" value="MITOCHONDRIAL ADAPTER PROTEIN MCP1"/>
    <property type="match status" value="1"/>
</dbReference>
<keyword evidence="1" id="KW-0812">Transmembrane</keyword>
<comment type="caution">
    <text evidence="3">The sequence shown here is derived from an EMBL/GenBank/DDBJ whole genome shotgun (WGS) entry which is preliminary data.</text>
</comment>
<name>A0A1X2GHP3_9FUNG</name>
<feature type="transmembrane region" description="Helical" evidence="1">
    <location>
        <begin position="156"/>
        <end position="178"/>
    </location>
</feature>
<dbReference type="InterPro" id="IPR012472">
    <property type="entry name" value="MCP1_TM"/>
</dbReference>
<keyword evidence="1" id="KW-0472">Membrane</keyword>
<evidence type="ECO:0000313" key="3">
    <source>
        <dbReference type="EMBL" id="ORX54016.1"/>
    </source>
</evidence>
<dbReference type="Proteomes" id="UP000242146">
    <property type="component" value="Unassembled WGS sequence"/>
</dbReference>
<gene>
    <name evidence="3" type="ORF">DM01DRAFT_1335868</name>
</gene>
<proteinExistence type="predicted"/>
<feature type="transmembrane region" description="Helical" evidence="1">
    <location>
        <begin position="190"/>
        <end position="212"/>
    </location>
</feature>
<dbReference type="GO" id="GO:0055088">
    <property type="term" value="P:lipid homeostasis"/>
    <property type="evidence" value="ECO:0007669"/>
    <property type="project" value="InterPro"/>
</dbReference>
<feature type="transmembrane region" description="Helical" evidence="1">
    <location>
        <begin position="72"/>
        <end position="94"/>
    </location>
</feature>
<dbReference type="InterPro" id="IPR034804">
    <property type="entry name" value="SQR/QFR_C/D"/>
</dbReference>
<sequence>MDSKDKDVVSRQTGYKLYGYATKAQAISAIGFTAFISLHGMNVATGIFGADTANRVLELLRPLYQNKISEDLIAISLGVHLLSGLAKTVIKHVYKLTIETKAPAKYHYISGGLLAPLVGVHFNLVRGTPREWHVPGFSTDFGIVAWGLQYRPLVTWSIHGSLAAIASYHIIYGAPVAFQRAFPSFKVPSFLKGSTANVLVATSLLLAGIYGISKLDFIPMANEYSAIYTKVLRF</sequence>
<dbReference type="GO" id="GO:0016020">
    <property type="term" value="C:membrane"/>
    <property type="evidence" value="ECO:0007669"/>
    <property type="project" value="InterPro"/>
</dbReference>
<keyword evidence="4" id="KW-1185">Reference proteome</keyword>
<protein>
    <recommendedName>
        <fullName evidence="2">Mitochondrial adapter protein MCP1 transmembrane domain-containing protein</fullName>
    </recommendedName>
</protein>
<accession>A0A1X2GHP3</accession>
<reference evidence="3 4" key="1">
    <citation type="submission" date="2016-07" db="EMBL/GenBank/DDBJ databases">
        <title>Pervasive Adenine N6-methylation of Active Genes in Fungi.</title>
        <authorList>
            <consortium name="DOE Joint Genome Institute"/>
            <person name="Mondo S.J."/>
            <person name="Dannebaum R.O."/>
            <person name="Kuo R.C."/>
            <person name="Labutti K."/>
            <person name="Haridas S."/>
            <person name="Kuo A."/>
            <person name="Salamov A."/>
            <person name="Ahrendt S.R."/>
            <person name="Lipzen A."/>
            <person name="Sullivan W."/>
            <person name="Andreopoulos W.B."/>
            <person name="Clum A."/>
            <person name="Lindquist E."/>
            <person name="Daum C."/>
            <person name="Ramamoorthy G.K."/>
            <person name="Gryganskyi A."/>
            <person name="Culley D."/>
            <person name="Magnuson J.K."/>
            <person name="James T.Y."/>
            <person name="O'Malley M.A."/>
            <person name="Stajich J.E."/>
            <person name="Spatafora J.W."/>
            <person name="Visel A."/>
            <person name="Grigoriev I.V."/>
        </authorList>
    </citation>
    <scope>NUCLEOTIDE SEQUENCE [LARGE SCALE GENOMIC DNA]</scope>
    <source>
        <strain evidence="3 4">NRRL 3301</strain>
    </source>
</reference>
<feature type="domain" description="Mitochondrial adapter protein MCP1 transmembrane" evidence="2">
    <location>
        <begin position="116"/>
        <end position="175"/>
    </location>
</feature>
<dbReference type="PANTHER" id="PTHR38409">
    <property type="entry name" value="MDM10-COMPLEMENTING PROTEIN 1"/>
    <property type="match status" value="1"/>
</dbReference>
<dbReference type="Pfam" id="PF07950">
    <property type="entry name" value="MCP1_TM"/>
    <property type="match status" value="1"/>
</dbReference>
<evidence type="ECO:0000313" key="4">
    <source>
        <dbReference type="Proteomes" id="UP000242146"/>
    </source>
</evidence>
<organism evidence="3 4">
    <name type="scientific">Hesseltinella vesiculosa</name>
    <dbReference type="NCBI Taxonomy" id="101127"/>
    <lineage>
        <taxon>Eukaryota</taxon>
        <taxon>Fungi</taxon>
        <taxon>Fungi incertae sedis</taxon>
        <taxon>Mucoromycota</taxon>
        <taxon>Mucoromycotina</taxon>
        <taxon>Mucoromycetes</taxon>
        <taxon>Mucorales</taxon>
        <taxon>Cunninghamellaceae</taxon>
        <taxon>Hesseltinella</taxon>
    </lineage>
</organism>
<dbReference type="EMBL" id="MCGT01000014">
    <property type="protein sequence ID" value="ORX54016.1"/>
    <property type="molecule type" value="Genomic_DNA"/>
</dbReference>
<dbReference type="AlphaFoldDB" id="A0A1X2GHP3"/>